<evidence type="ECO:0000256" key="1">
    <source>
        <dbReference type="ARBA" id="ARBA00001698"/>
    </source>
</evidence>
<evidence type="ECO:0000256" key="3">
    <source>
        <dbReference type="ARBA" id="ARBA00005119"/>
    </source>
</evidence>
<dbReference type="PANTHER" id="PTHR13773:SF8">
    <property type="entry name" value="PHOSPHATIDATE CYTIDYLYLTRANSFERASE, PHOTORECEPTOR-SPECIFIC"/>
    <property type="match status" value="1"/>
</dbReference>
<name>A0A7S2U212_9EUKA</name>
<accession>A0A7S2U212</accession>
<comment type="catalytic activity">
    <reaction evidence="1">
        <text>a 1,2-diacyl-sn-glycero-3-phosphate + CTP + H(+) = a CDP-1,2-diacyl-sn-glycerol + diphosphate</text>
        <dbReference type="Rhea" id="RHEA:16229"/>
        <dbReference type="ChEBI" id="CHEBI:15378"/>
        <dbReference type="ChEBI" id="CHEBI:33019"/>
        <dbReference type="ChEBI" id="CHEBI:37563"/>
        <dbReference type="ChEBI" id="CHEBI:58332"/>
        <dbReference type="ChEBI" id="CHEBI:58608"/>
        <dbReference type="EC" id="2.7.7.41"/>
    </reaction>
</comment>
<dbReference type="GO" id="GO:0016024">
    <property type="term" value="P:CDP-diacylglycerol biosynthetic process"/>
    <property type="evidence" value="ECO:0007669"/>
    <property type="project" value="UniProtKB-UniPathway"/>
</dbReference>
<dbReference type="Pfam" id="PF01148">
    <property type="entry name" value="CTP_transf_1"/>
    <property type="match status" value="1"/>
</dbReference>
<keyword evidence="8" id="KW-0808">Transferase</keyword>
<evidence type="ECO:0000256" key="10">
    <source>
        <dbReference type="ARBA" id="ARBA00022695"/>
    </source>
</evidence>
<evidence type="ECO:0000256" key="19">
    <source>
        <dbReference type="SAM" id="Phobius"/>
    </source>
</evidence>
<dbReference type="PANTHER" id="PTHR13773">
    <property type="entry name" value="PHOSPHATIDATE CYTIDYLYLTRANSFERASE"/>
    <property type="match status" value="1"/>
</dbReference>
<keyword evidence="10" id="KW-0548">Nucleotidyltransferase</keyword>
<keyword evidence="11 19" id="KW-1133">Transmembrane helix</keyword>
<evidence type="ECO:0000256" key="5">
    <source>
        <dbReference type="ARBA" id="ARBA00010185"/>
    </source>
</evidence>
<evidence type="ECO:0000256" key="14">
    <source>
        <dbReference type="ARBA" id="ARBA00023209"/>
    </source>
</evidence>
<evidence type="ECO:0000256" key="7">
    <source>
        <dbReference type="ARBA" id="ARBA00022516"/>
    </source>
</evidence>
<organism evidence="20">
    <name type="scientific">Lotharella oceanica</name>
    <dbReference type="NCBI Taxonomy" id="641309"/>
    <lineage>
        <taxon>Eukaryota</taxon>
        <taxon>Sar</taxon>
        <taxon>Rhizaria</taxon>
        <taxon>Cercozoa</taxon>
        <taxon>Chlorarachniophyceae</taxon>
        <taxon>Lotharella</taxon>
    </lineage>
</organism>
<evidence type="ECO:0000256" key="13">
    <source>
        <dbReference type="ARBA" id="ARBA00023136"/>
    </source>
</evidence>
<keyword evidence="7" id="KW-0444">Lipid biosynthesis</keyword>
<protein>
    <recommendedName>
        <fullName evidence="6">phosphatidate cytidylyltransferase</fullName>
        <ecNumber evidence="6">2.7.7.41</ecNumber>
    </recommendedName>
    <alternativeName>
        <fullName evidence="16">CDP-diacylglycerol synthase</fullName>
    </alternativeName>
    <alternativeName>
        <fullName evidence="17">CDP-diglyceride pyrophosphorylase</fullName>
    </alternativeName>
    <alternativeName>
        <fullName evidence="18">CDP-diglyceride synthase</fullName>
    </alternativeName>
</protein>
<dbReference type="EC" id="2.7.7.41" evidence="6"/>
<comment type="similarity">
    <text evidence="5">Belongs to the CDS family.</text>
</comment>
<evidence type="ECO:0000256" key="9">
    <source>
        <dbReference type="ARBA" id="ARBA00022692"/>
    </source>
</evidence>
<feature type="transmembrane region" description="Helical" evidence="19">
    <location>
        <begin position="16"/>
        <end position="41"/>
    </location>
</feature>
<evidence type="ECO:0000256" key="8">
    <source>
        <dbReference type="ARBA" id="ARBA00022679"/>
    </source>
</evidence>
<evidence type="ECO:0000256" key="2">
    <source>
        <dbReference type="ARBA" id="ARBA00004141"/>
    </source>
</evidence>
<dbReference type="AlphaFoldDB" id="A0A7S2U212"/>
<sequence>MKETYVRVCPFLLFSLTWYAASLHILINPLSLVAPFGGFFASAIKRAYDIKDFDALIPGHGGIMDRMDCQFIMIMFTGVYYHTFIQQGKECCPCQPFINRSIRW</sequence>
<dbReference type="EMBL" id="HBHP01032055">
    <property type="protein sequence ID" value="CAD9775748.1"/>
    <property type="molecule type" value="Transcribed_RNA"/>
</dbReference>
<proteinExistence type="inferred from homology"/>
<evidence type="ECO:0000256" key="11">
    <source>
        <dbReference type="ARBA" id="ARBA00022989"/>
    </source>
</evidence>
<keyword evidence="15" id="KW-1208">Phospholipid metabolism</keyword>
<keyword evidence="14" id="KW-0594">Phospholipid biosynthesis</keyword>
<evidence type="ECO:0000256" key="16">
    <source>
        <dbReference type="ARBA" id="ARBA00029893"/>
    </source>
</evidence>
<comment type="pathway">
    <text evidence="3">Phospholipid metabolism; CDP-diacylglycerol biosynthesis; CDP-diacylglycerol from sn-glycerol 3-phosphate: step 3/3.</text>
</comment>
<evidence type="ECO:0000256" key="18">
    <source>
        <dbReference type="ARBA" id="ARBA00033406"/>
    </source>
</evidence>
<dbReference type="InterPro" id="IPR016720">
    <property type="entry name" value="PC_Trfase_euk"/>
</dbReference>
<evidence type="ECO:0000256" key="12">
    <source>
        <dbReference type="ARBA" id="ARBA00023098"/>
    </source>
</evidence>
<comment type="subcellular location">
    <subcellularLocation>
        <location evidence="2">Membrane</location>
        <topology evidence="2">Multi-pass membrane protein</topology>
    </subcellularLocation>
</comment>
<dbReference type="GO" id="GO:0004605">
    <property type="term" value="F:phosphatidate cytidylyltransferase activity"/>
    <property type="evidence" value="ECO:0007669"/>
    <property type="project" value="UniProtKB-EC"/>
</dbReference>
<dbReference type="GO" id="GO:0005789">
    <property type="term" value="C:endoplasmic reticulum membrane"/>
    <property type="evidence" value="ECO:0007669"/>
    <property type="project" value="TreeGrafter"/>
</dbReference>
<keyword evidence="13 19" id="KW-0472">Membrane</keyword>
<comment type="pathway">
    <text evidence="4">Lipid metabolism.</text>
</comment>
<keyword evidence="12" id="KW-0443">Lipid metabolism</keyword>
<evidence type="ECO:0000256" key="15">
    <source>
        <dbReference type="ARBA" id="ARBA00023264"/>
    </source>
</evidence>
<dbReference type="UniPathway" id="UPA00557">
    <property type="reaction ID" value="UER00614"/>
</dbReference>
<evidence type="ECO:0000256" key="17">
    <source>
        <dbReference type="ARBA" id="ARBA00032396"/>
    </source>
</evidence>
<reference evidence="20" key="1">
    <citation type="submission" date="2021-01" db="EMBL/GenBank/DDBJ databases">
        <authorList>
            <person name="Corre E."/>
            <person name="Pelletier E."/>
            <person name="Niang G."/>
            <person name="Scheremetjew M."/>
            <person name="Finn R."/>
            <person name="Kale V."/>
            <person name="Holt S."/>
            <person name="Cochrane G."/>
            <person name="Meng A."/>
            <person name="Brown T."/>
            <person name="Cohen L."/>
        </authorList>
    </citation>
    <scope>NUCLEOTIDE SEQUENCE</scope>
    <source>
        <strain evidence="20">CCMP622</strain>
    </source>
</reference>
<gene>
    <name evidence="20" type="ORF">LSP00402_LOCUS19751</name>
</gene>
<evidence type="ECO:0000256" key="4">
    <source>
        <dbReference type="ARBA" id="ARBA00005189"/>
    </source>
</evidence>
<evidence type="ECO:0000313" key="20">
    <source>
        <dbReference type="EMBL" id="CAD9775748.1"/>
    </source>
</evidence>
<evidence type="ECO:0000256" key="6">
    <source>
        <dbReference type="ARBA" id="ARBA00012487"/>
    </source>
</evidence>
<keyword evidence="9 19" id="KW-0812">Transmembrane</keyword>